<keyword evidence="5" id="KW-0560">Oxidoreductase</keyword>
<comment type="similarity">
    <text evidence="2">Belongs to the cytochrome P450 family.</text>
</comment>
<dbReference type="CDD" id="cd11062">
    <property type="entry name" value="CYP58-like"/>
    <property type="match status" value="1"/>
</dbReference>
<dbReference type="InterPro" id="IPR050121">
    <property type="entry name" value="Cytochrome_P450_monoxygenase"/>
</dbReference>
<dbReference type="Pfam" id="PF00067">
    <property type="entry name" value="p450"/>
    <property type="match status" value="1"/>
</dbReference>
<proteinExistence type="inferred from homology"/>
<keyword evidence="4" id="KW-0479">Metal-binding</keyword>
<comment type="cofactor">
    <cofactor evidence="1">
        <name>heme</name>
        <dbReference type="ChEBI" id="CHEBI:30413"/>
    </cofactor>
</comment>
<keyword evidence="9" id="KW-1185">Reference proteome</keyword>
<dbReference type="InterPro" id="IPR036396">
    <property type="entry name" value="Cyt_P450_sf"/>
</dbReference>
<evidence type="ECO:0000313" key="9">
    <source>
        <dbReference type="Proteomes" id="UP001600888"/>
    </source>
</evidence>
<dbReference type="PANTHER" id="PTHR24305">
    <property type="entry name" value="CYTOCHROME P450"/>
    <property type="match status" value="1"/>
</dbReference>
<dbReference type="PANTHER" id="PTHR24305:SF157">
    <property type="entry name" value="N-ACETYLTRYPTOPHAN 6-HYDROXYLASE IVOC-RELATED"/>
    <property type="match status" value="1"/>
</dbReference>
<evidence type="ECO:0000256" key="4">
    <source>
        <dbReference type="ARBA" id="ARBA00022723"/>
    </source>
</evidence>
<sequence length="426" mass="47849">MGVPFDASSMALPRPTAWPFQQLAQLELTKSSLALALLMVYTIGVFSRCFYNLYLHPLRKITGPKLAAMTCWPDFYHDVIKDGSYLFEIWKMHDKYGEFELLSISDAWLVSYSGKVSEWLNTGPIVRITPNEVHIDDPDFFSTVYSSGMSKVNKDPSTVAAFCQPDAIVATADHDQHRIRRGYLSHHYFKRAIDAFIPLINERIDALCARLEGALETGSRISLDKAFSALAADVIYAQFFGAHLDYLSDPDLSAPWRDAFIGLAAGFHTSRFIPNLLRMLKKLPPSCLKLVLRLLNGPLVIPLFELKENTRHTVERLAENNPDSPASQCVIVEALRDPDIPPHERTLERLVDDGIIFGFAGTETLGRTLAVGSFYLLNDKSILAKLRAELAMATEKSPNKELTLGELEKLPYLVFNSFIAWEKSIH</sequence>
<reference evidence="8 9" key="1">
    <citation type="submission" date="2024-03" db="EMBL/GenBank/DDBJ databases">
        <title>A high-quality draft genome sequence of Diaporthe vaccinii, a causative agent of upright dieback and viscid rot disease in cranberry plants.</title>
        <authorList>
            <person name="Sarrasin M."/>
            <person name="Lang B.F."/>
            <person name="Burger G."/>
        </authorList>
    </citation>
    <scope>NUCLEOTIDE SEQUENCE [LARGE SCALE GENOMIC DNA]</scope>
    <source>
        <strain evidence="8 9">IS7</strain>
    </source>
</reference>
<accession>A0ABR4E7C8</accession>
<protein>
    <recommendedName>
        <fullName evidence="10">Trichodiene oxygenase</fullName>
    </recommendedName>
</protein>
<dbReference type="EMBL" id="JBAWTH010000087">
    <property type="protein sequence ID" value="KAL2278344.1"/>
    <property type="molecule type" value="Genomic_DNA"/>
</dbReference>
<dbReference type="InterPro" id="IPR001128">
    <property type="entry name" value="Cyt_P450"/>
</dbReference>
<evidence type="ECO:0000256" key="6">
    <source>
        <dbReference type="ARBA" id="ARBA00023004"/>
    </source>
</evidence>
<dbReference type="Gene3D" id="1.10.630.10">
    <property type="entry name" value="Cytochrome P450"/>
    <property type="match status" value="1"/>
</dbReference>
<name>A0ABR4E7C8_9PEZI</name>
<evidence type="ECO:0000313" key="8">
    <source>
        <dbReference type="EMBL" id="KAL2278344.1"/>
    </source>
</evidence>
<gene>
    <name evidence="8" type="ORF">FJTKL_14454</name>
</gene>
<evidence type="ECO:0000256" key="2">
    <source>
        <dbReference type="ARBA" id="ARBA00010617"/>
    </source>
</evidence>
<evidence type="ECO:0000256" key="1">
    <source>
        <dbReference type="ARBA" id="ARBA00001971"/>
    </source>
</evidence>
<dbReference type="SUPFAM" id="SSF48264">
    <property type="entry name" value="Cytochrome P450"/>
    <property type="match status" value="1"/>
</dbReference>
<comment type="caution">
    <text evidence="8">The sequence shown here is derived from an EMBL/GenBank/DDBJ whole genome shotgun (WGS) entry which is preliminary data.</text>
</comment>
<organism evidence="8 9">
    <name type="scientific">Diaporthe vaccinii</name>
    <dbReference type="NCBI Taxonomy" id="105482"/>
    <lineage>
        <taxon>Eukaryota</taxon>
        <taxon>Fungi</taxon>
        <taxon>Dikarya</taxon>
        <taxon>Ascomycota</taxon>
        <taxon>Pezizomycotina</taxon>
        <taxon>Sordariomycetes</taxon>
        <taxon>Sordariomycetidae</taxon>
        <taxon>Diaporthales</taxon>
        <taxon>Diaporthaceae</taxon>
        <taxon>Diaporthe</taxon>
        <taxon>Diaporthe eres species complex</taxon>
    </lineage>
</organism>
<evidence type="ECO:0000256" key="3">
    <source>
        <dbReference type="ARBA" id="ARBA00022617"/>
    </source>
</evidence>
<keyword evidence="7" id="KW-0503">Monooxygenase</keyword>
<evidence type="ECO:0008006" key="10">
    <source>
        <dbReference type="Google" id="ProtNLM"/>
    </source>
</evidence>
<evidence type="ECO:0000256" key="7">
    <source>
        <dbReference type="ARBA" id="ARBA00023033"/>
    </source>
</evidence>
<dbReference type="Proteomes" id="UP001600888">
    <property type="component" value="Unassembled WGS sequence"/>
</dbReference>
<evidence type="ECO:0000256" key="5">
    <source>
        <dbReference type="ARBA" id="ARBA00023002"/>
    </source>
</evidence>
<keyword evidence="6" id="KW-0408">Iron</keyword>
<keyword evidence="3" id="KW-0349">Heme</keyword>